<dbReference type="RefSeq" id="XP_044552992.1">
    <property type="nucleotide sequence ID" value="XM_044690384.1"/>
</dbReference>
<dbReference type="InterPro" id="IPR042266">
    <property type="entry name" value="PPPDE_sf"/>
</dbReference>
<organism evidence="2 3">
    <name type="scientific">Naegleria lovaniensis</name>
    <name type="common">Amoeba</name>
    <dbReference type="NCBI Taxonomy" id="51637"/>
    <lineage>
        <taxon>Eukaryota</taxon>
        <taxon>Discoba</taxon>
        <taxon>Heterolobosea</taxon>
        <taxon>Tetramitia</taxon>
        <taxon>Eutetramitia</taxon>
        <taxon>Vahlkampfiidae</taxon>
        <taxon>Naegleria</taxon>
    </lineage>
</organism>
<protein>
    <recommendedName>
        <fullName evidence="1">SAM domain-containing protein</fullName>
    </recommendedName>
</protein>
<dbReference type="Gene3D" id="1.10.150.50">
    <property type="entry name" value="Transcription Factor, Ets-1"/>
    <property type="match status" value="1"/>
</dbReference>
<feature type="domain" description="SAM" evidence="1">
    <location>
        <begin position="12"/>
        <end position="79"/>
    </location>
</feature>
<dbReference type="GeneID" id="68106853"/>
<proteinExistence type="predicted"/>
<evidence type="ECO:0000313" key="2">
    <source>
        <dbReference type="EMBL" id="KAG2389000.1"/>
    </source>
</evidence>
<keyword evidence="3" id="KW-1185">Reference proteome</keyword>
<dbReference type="AlphaFoldDB" id="A0AA88GUA1"/>
<dbReference type="EMBL" id="PYSW02000008">
    <property type="protein sequence ID" value="KAG2389000.1"/>
    <property type="molecule type" value="Genomic_DNA"/>
</dbReference>
<dbReference type="SMART" id="SM00454">
    <property type="entry name" value="SAM"/>
    <property type="match status" value="1"/>
</dbReference>
<gene>
    <name evidence="2" type="ORF">C9374_014400</name>
</gene>
<dbReference type="SUPFAM" id="SSF47769">
    <property type="entry name" value="SAM/Pointed domain"/>
    <property type="match status" value="1"/>
</dbReference>
<reference evidence="2 3" key="1">
    <citation type="journal article" date="2018" name="BMC Genomics">
        <title>The genome of Naegleria lovaniensis, the basis for a comparative approach to unravel pathogenicity factors of the human pathogenic amoeba N. fowleri.</title>
        <authorList>
            <person name="Liechti N."/>
            <person name="Schurch N."/>
            <person name="Bruggmann R."/>
            <person name="Wittwer M."/>
        </authorList>
    </citation>
    <scope>NUCLEOTIDE SEQUENCE [LARGE SCALE GENOMIC DNA]</scope>
    <source>
        <strain evidence="2 3">ATCC 30569</strain>
    </source>
</reference>
<sequence>MSQNDAVDNIPLSEWDTSVVLQFLTNQKITDKKVHEILKTHQINGALLGQMTLDDLKRFNVPVGFANSIVKKVAALKEFQAKYLGTHFREMEDLITDIHPTQDFITNESMNSVSIPSTVSVTDHLGFLPCAAWDESQFSSEQKKAFDFCKQKLDFIPEATSVNSKYRATICQNLTFPDRFKYEYLNPQRLENYKTRTTPGTPNDSIMKVRLVITELSEATQHRFIRKFGSMFGLTGGTTYGMFHTALIVGPWYLEWGDKSLAIVRNRSSAKAVFVAPIGTIQGTQRVNQKIEALAKLCAEWNGTKTYDRKDCNCQHFTEAAIDALNMSIEFNHNIDAKTNKFLKKMKQLGSGERVYKVDKELKKVLLDSNVITTDNDTLQLIQTMRKKIESNSTFCFKTHKELDEFVKFAITVHPLFTSSQDYVFLRGLDRGFWLKYQSAKKSENIQKDDERLTNCEPLMATSSDHCLCPFNPTQEPIDNVNMTVVGQDFVLDAQLGWQPPSFDPTKLY</sequence>
<name>A0AA88GUA1_NAELO</name>
<dbReference type="Proteomes" id="UP000816034">
    <property type="component" value="Unassembled WGS sequence"/>
</dbReference>
<evidence type="ECO:0000259" key="1">
    <source>
        <dbReference type="SMART" id="SM00454"/>
    </source>
</evidence>
<evidence type="ECO:0000313" key="3">
    <source>
        <dbReference type="Proteomes" id="UP000816034"/>
    </source>
</evidence>
<dbReference type="Gene3D" id="3.90.1720.30">
    <property type="entry name" value="PPPDE domains"/>
    <property type="match status" value="1"/>
</dbReference>
<dbReference type="InterPro" id="IPR013761">
    <property type="entry name" value="SAM/pointed_sf"/>
</dbReference>
<comment type="caution">
    <text evidence="2">The sequence shown here is derived from an EMBL/GenBank/DDBJ whole genome shotgun (WGS) entry which is preliminary data.</text>
</comment>
<dbReference type="InterPro" id="IPR001660">
    <property type="entry name" value="SAM"/>
</dbReference>
<accession>A0AA88GUA1</accession>